<dbReference type="EMBL" id="CP013213">
    <property type="protein sequence ID" value="AMC92972.1"/>
    <property type="molecule type" value="Genomic_DNA"/>
</dbReference>
<dbReference type="InterPro" id="IPR024534">
    <property type="entry name" value="JetD_C"/>
</dbReference>
<accession>A0A120JTI5</accession>
<evidence type="ECO:0000313" key="2">
    <source>
        <dbReference type="EMBL" id="AMC92972.1"/>
    </source>
</evidence>
<feature type="domain" description="Wadjet protein JetD C-terminal" evidence="1">
    <location>
        <begin position="252"/>
        <end position="393"/>
    </location>
</feature>
<gene>
    <name evidence="2" type="ORF">AOC36_02935</name>
</gene>
<dbReference type="STRING" id="1514105.AOC36_02935"/>
<dbReference type="Pfam" id="PF09983">
    <property type="entry name" value="JetD_C"/>
    <property type="match status" value="1"/>
</dbReference>
<reference evidence="2 3" key="1">
    <citation type="submission" date="2015-10" db="EMBL/GenBank/DDBJ databases">
        <title>Erysipelothrix larvae sp. LV19 isolated from the larval gut of the rhinoceros beetle, Trypoxylus dichotomus.</title>
        <authorList>
            <person name="Lim S."/>
            <person name="Kim B.-C."/>
        </authorList>
    </citation>
    <scope>NUCLEOTIDE SEQUENCE [LARGE SCALE GENOMIC DNA]</scope>
    <source>
        <strain evidence="2 3">LV19</strain>
    </source>
</reference>
<dbReference type="OrthoDB" id="186173at2"/>
<sequence length="403" mass="46620">MEKTTPNSILNVLVDKYESSEISKKKSNRNIAIKIKMVNYDEEYYDSRAFKRYQAYQDTFNLLTSLDFVSVESEGEYVLSIMLNLNKIDAIYEWLGRTNIKVFRQERLEILRNHNTHRELAPVCTFLIEREMSFKSNKQYFKDAHELKEILKAIAYLETQRDFECTLRQASQIIYGNTKRLEALQGKVSKLLRAVEPTLEGQTDQSIFELYGIVRNPTYIYLKGSMNLTIKNQVIQLGTLGGSLGFSSDLLQDLSISGEGPRYLITVENLDTFHKIQPTQGVIVYLGGFHNAAKRSFLQRIYTHSPNIHYYHFGDIDAGGFSIFQDLIKKTTIPFEPMLMDVECLHTYHNFTRPLTQNDKTALEAMRNTSFCAVIDYMLRENVKLEQEIVDASVFISNLDNHQ</sequence>
<dbReference type="Proteomes" id="UP000063781">
    <property type="component" value="Chromosome"/>
</dbReference>
<dbReference type="RefSeq" id="WP_067631278.1">
    <property type="nucleotide sequence ID" value="NZ_CP013213.1"/>
</dbReference>
<proteinExistence type="predicted"/>
<dbReference type="KEGG" id="erl:AOC36_02935"/>
<dbReference type="AlphaFoldDB" id="A0A120JTI5"/>
<evidence type="ECO:0000259" key="1">
    <source>
        <dbReference type="Pfam" id="PF09983"/>
    </source>
</evidence>
<name>A0A120JTI5_9FIRM</name>
<evidence type="ECO:0000313" key="3">
    <source>
        <dbReference type="Proteomes" id="UP000063781"/>
    </source>
</evidence>
<protein>
    <recommendedName>
        <fullName evidence="1">Wadjet protein JetD C-terminal domain-containing protein</fullName>
    </recommendedName>
</protein>
<organism evidence="2 3">
    <name type="scientific">Erysipelothrix larvae</name>
    <dbReference type="NCBI Taxonomy" id="1514105"/>
    <lineage>
        <taxon>Bacteria</taxon>
        <taxon>Bacillati</taxon>
        <taxon>Bacillota</taxon>
        <taxon>Erysipelotrichia</taxon>
        <taxon>Erysipelotrichales</taxon>
        <taxon>Erysipelotrichaceae</taxon>
        <taxon>Erysipelothrix</taxon>
    </lineage>
</organism>
<dbReference type="Gene3D" id="3.40.1360.10">
    <property type="match status" value="1"/>
</dbReference>
<keyword evidence="3" id="KW-1185">Reference proteome</keyword>